<reference evidence="1 2" key="1">
    <citation type="journal article" date="2012" name="Genome Biol.">
        <title>Sequencing three crocodilian genomes to illuminate the evolution of archosaurs and amniotes.</title>
        <authorList>
            <person name="St John J.A."/>
            <person name="Braun E.L."/>
            <person name="Isberg S.R."/>
            <person name="Miles L.G."/>
            <person name="Chong A.Y."/>
            <person name="Gongora J."/>
            <person name="Dalzell P."/>
            <person name="Moran C."/>
            <person name="Bed'hom B."/>
            <person name="Abzhanov A."/>
            <person name="Burgess S.C."/>
            <person name="Cooksey A.M."/>
            <person name="Castoe T.A."/>
            <person name="Crawford N.G."/>
            <person name="Densmore L.D."/>
            <person name="Drew J.C."/>
            <person name="Edwards S.V."/>
            <person name="Faircloth B.C."/>
            <person name="Fujita M.K."/>
            <person name="Greenwold M.J."/>
            <person name="Hoffmann F.G."/>
            <person name="Howard J.M."/>
            <person name="Iguchi T."/>
            <person name="Janes D.E."/>
            <person name="Khan S.Y."/>
            <person name="Kohno S."/>
            <person name="de Koning A.J."/>
            <person name="Lance S.L."/>
            <person name="McCarthy F.M."/>
            <person name="McCormack J.E."/>
            <person name="Merchant M.E."/>
            <person name="Peterson D.G."/>
            <person name="Pollock D.D."/>
            <person name="Pourmand N."/>
            <person name="Raney B.J."/>
            <person name="Roessler K.A."/>
            <person name="Sanford J.R."/>
            <person name="Sawyer R.H."/>
            <person name="Schmidt C.J."/>
            <person name="Triplett E.W."/>
            <person name="Tuberville T.D."/>
            <person name="Venegas-Anaya M."/>
            <person name="Howard J.T."/>
            <person name="Jarvis E.D."/>
            <person name="Guillette L.J.Jr."/>
            <person name="Glenn T.C."/>
            <person name="Green R.E."/>
            <person name="Ray D.A."/>
        </authorList>
    </citation>
    <scope>NUCLEOTIDE SEQUENCE [LARGE SCALE GENOMIC DNA]</scope>
    <source>
        <strain evidence="1">KSC_2009_1</strain>
    </source>
</reference>
<organism evidence="1 2">
    <name type="scientific">Alligator mississippiensis</name>
    <name type="common">American alligator</name>
    <dbReference type="NCBI Taxonomy" id="8496"/>
    <lineage>
        <taxon>Eukaryota</taxon>
        <taxon>Metazoa</taxon>
        <taxon>Chordata</taxon>
        <taxon>Craniata</taxon>
        <taxon>Vertebrata</taxon>
        <taxon>Euteleostomi</taxon>
        <taxon>Archelosauria</taxon>
        <taxon>Archosauria</taxon>
        <taxon>Crocodylia</taxon>
        <taxon>Alligatoridae</taxon>
        <taxon>Alligatorinae</taxon>
        <taxon>Alligator</taxon>
    </lineage>
</organism>
<proteinExistence type="predicted"/>
<evidence type="ECO:0000313" key="2">
    <source>
        <dbReference type="Proteomes" id="UP000050525"/>
    </source>
</evidence>
<dbReference type="Proteomes" id="UP000050525">
    <property type="component" value="Unassembled WGS sequence"/>
</dbReference>
<dbReference type="EMBL" id="AKHW03001049">
    <property type="protein sequence ID" value="KYO43917.1"/>
    <property type="molecule type" value="Genomic_DNA"/>
</dbReference>
<keyword evidence="2" id="KW-1185">Reference proteome</keyword>
<comment type="caution">
    <text evidence="1">The sequence shown here is derived from an EMBL/GenBank/DDBJ whole genome shotgun (WGS) entry which is preliminary data.</text>
</comment>
<accession>A0A151P4B9</accession>
<sequence length="78" mass="8554">MRLCYHNKDQVPCDSSAVHPSHVTILLVETATKGSKESRQEKWAKPVFPERGHCPGIAIEAKSGSIKDLGIWPDSVQG</sequence>
<name>A0A151P4B9_ALLMI</name>
<evidence type="ECO:0000313" key="1">
    <source>
        <dbReference type="EMBL" id="KYO43917.1"/>
    </source>
</evidence>
<protein>
    <submittedName>
        <fullName evidence="1">Uncharacterized protein</fullName>
    </submittedName>
</protein>
<dbReference type="AlphaFoldDB" id="A0A151P4B9"/>
<gene>
    <name evidence="1" type="ORF">Y1Q_0012878</name>
</gene>